<accession>A0AAW1U3E0</accession>
<dbReference type="Proteomes" id="UP001431783">
    <property type="component" value="Unassembled WGS sequence"/>
</dbReference>
<name>A0AAW1U3E0_9CUCU</name>
<dbReference type="EMBL" id="JARQZJ010000039">
    <property type="protein sequence ID" value="KAK9877000.1"/>
    <property type="molecule type" value="Genomic_DNA"/>
</dbReference>
<proteinExistence type="predicted"/>
<keyword evidence="2" id="KW-1133">Transmembrane helix</keyword>
<keyword evidence="2" id="KW-0812">Transmembrane</keyword>
<gene>
    <name evidence="3" type="ORF">WA026_016028</name>
</gene>
<dbReference type="AlphaFoldDB" id="A0AAW1U3E0"/>
<evidence type="ECO:0000313" key="3">
    <source>
        <dbReference type="EMBL" id="KAK9877000.1"/>
    </source>
</evidence>
<evidence type="ECO:0000256" key="2">
    <source>
        <dbReference type="SAM" id="Phobius"/>
    </source>
</evidence>
<protein>
    <submittedName>
        <fullName evidence="3">Uncharacterized protein</fullName>
    </submittedName>
</protein>
<reference evidence="3 4" key="1">
    <citation type="submission" date="2023-03" db="EMBL/GenBank/DDBJ databases">
        <title>Genome insight into feeding habits of ladybird beetles.</title>
        <authorList>
            <person name="Li H.-S."/>
            <person name="Huang Y.-H."/>
            <person name="Pang H."/>
        </authorList>
    </citation>
    <scope>NUCLEOTIDE SEQUENCE [LARGE SCALE GENOMIC DNA]</scope>
    <source>
        <strain evidence="3">SYSU_2023b</strain>
        <tissue evidence="3">Whole body</tissue>
    </source>
</reference>
<feature type="transmembrane region" description="Helical" evidence="2">
    <location>
        <begin position="73"/>
        <end position="95"/>
    </location>
</feature>
<feature type="compositionally biased region" description="Low complexity" evidence="1">
    <location>
        <begin position="1"/>
        <end position="41"/>
    </location>
</feature>
<sequence length="113" mass="11358">MEESEAAPAASSEAAPGESSEAAAAGVVSEAAAGVSSEAPAGDSPEAPAGVSSEDNPEDDLEKQAKQKVIQNLIAFGAIVIFLRISADFGLFSSFSDNVLDSSKGLKSSRCPI</sequence>
<keyword evidence="2" id="KW-0472">Membrane</keyword>
<feature type="region of interest" description="Disordered" evidence="1">
    <location>
        <begin position="1"/>
        <end position="64"/>
    </location>
</feature>
<evidence type="ECO:0000313" key="4">
    <source>
        <dbReference type="Proteomes" id="UP001431783"/>
    </source>
</evidence>
<evidence type="ECO:0000256" key="1">
    <source>
        <dbReference type="SAM" id="MobiDB-lite"/>
    </source>
</evidence>
<keyword evidence="4" id="KW-1185">Reference proteome</keyword>
<comment type="caution">
    <text evidence="3">The sequence shown here is derived from an EMBL/GenBank/DDBJ whole genome shotgun (WGS) entry which is preliminary data.</text>
</comment>
<organism evidence="3 4">
    <name type="scientific">Henosepilachna vigintioctopunctata</name>
    <dbReference type="NCBI Taxonomy" id="420089"/>
    <lineage>
        <taxon>Eukaryota</taxon>
        <taxon>Metazoa</taxon>
        <taxon>Ecdysozoa</taxon>
        <taxon>Arthropoda</taxon>
        <taxon>Hexapoda</taxon>
        <taxon>Insecta</taxon>
        <taxon>Pterygota</taxon>
        <taxon>Neoptera</taxon>
        <taxon>Endopterygota</taxon>
        <taxon>Coleoptera</taxon>
        <taxon>Polyphaga</taxon>
        <taxon>Cucujiformia</taxon>
        <taxon>Coccinelloidea</taxon>
        <taxon>Coccinellidae</taxon>
        <taxon>Epilachninae</taxon>
        <taxon>Epilachnini</taxon>
        <taxon>Henosepilachna</taxon>
    </lineage>
</organism>